<evidence type="ECO:0000256" key="1">
    <source>
        <dbReference type="SAM" id="Phobius"/>
    </source>
</evidence>
<dbReference type="AlphaFoldDB" id="A0A0M0KHC8"/>
<feature type="transmembrane region" description="Helical" evidence="1">
    <location>
        <begin position="12"/>
        <end position="31"/>
    </location>
</feature>
<keyword evidence="1" id="KW-1133">Transmembrane helix</keyword>
<name>A0A0M0KHC8_ALKHA</name>
<dbReference type="EMBL" id="LILD01000001">
    <property type="protein sequence ID" value="KOO38214.1"/>
    <property type="molecule type" value="Genomic_DNA"/>
</dbReference>
<dbReference type="GeneID" id="87598561"/>
<keyword evidence="1" id="KW-0472">Membrane</keyword>
<dbReference type="PATRIC" id="fig|136160.3.peg.1184"/>
<gene>
    <name evidence="2" type="ORF">AMD02_04560</name>
</gene>
<comment type="caution">
    <text evidence="2">The sequence shown here is derived from an EMBL/GenBank/DDBJ whole genome shotgun (WGS) entry which is preliminary data.</text>
</comment>
<feature type="transmembrane region" description="Helical" evidence="1">
    <location>
        <begin position="43"/>
        <end position="60"/>
    </location>
</feature>
<evidence type="ECO:0000313" key="2">
    <source>
        <dbReference type="EMBL" id="KOO38214.1"/>
    </source>
</evidence>
<dbReference type="RefSeq" id="WP_010899183.1">
    <property type="nucleotide sequence ID" value="NZ_CP040441.1"/>
</dbReference>
<protein>
    <submittedName>
        <fullName evidence="2">Uncharacterized protein</fullName>
    </submittedName>
</protein>
<keyword evidence="1" id="KW-0812">Transmembrane</keyword>
<organism evidence="2">
    <name type="scientific">Halalkalibacterium halodurans</name>
    <name type="common">Bacillus halodurans</name>
    <dbReference type="NCBI Taxonomy" id="86665"/>
    <lineage>
        <taxon>Bacteria</taxon>
        <taxon>Bacillati</taxon>
        <taxon>Bacillota</taxon>
        <taxon>Bacilli</taxon>
        <taxon>Bacillales</taxon>
        <taxon>Bacillaceae</taxon>
        <taxon>Halalkalibacterium (ex Joshi et al. 2022)</taxon>
    </lineage>
</organism>
<dbReference type="OMA" id="PQWARQV"/>
<proteinExistence type="predicted"/>
<reference evidence="2" key="1">
    <citation type="submission" date="2015-08" db="EMBL/GenBank/DDBJ databases">
        <title>Complete DNA Sequence of Pseudomonas syringae pv. actinidiae, the Causal Agent of Kiwifruit Canker Disease.</title>
        <authorList>
            <person name="Rikkerink E.H.A."/>
            <person name="Fineran P.C."/>
        </authorList>
    </citation>
    <scope>NUCLEOTIDE SEQUENCE</scope>
    <source>
        <strain evidence="2">DSM 13666</strain>
    </source>
</reference>
<accession>A0A4Y7WJZ4</accession>
<sequence>MRRPYYKKPPWYLKIRAIIAQFLLPLIIFQFFRTLFFPTSFDVILLTFLIFLYCCMLIRLF</sequence>
<accession>A0A0M0KHC8</accession>